<feature type="region of interest" description="Disordered" evidence="1">
    <location>
        <begin position="77"/>
        <end position="257"/>
    </location>
</feature>
<feature type="compositionally biased region" description="Low complexity" evidence="1">
    <location>
        <begin position="7"/>
        <end position="35"/>
    </location>
</feature>
<proteinExistence type="predicted"/>
<reference evidence="2" key="1">
    <citation type="submission" date="2016-10" db="EMBL/GenBank/DDBJ databases">
        <title>Sequence of Gallionella enrichment culture.</title>
        <authorList>
            <person name="Poehlein A."/>
            <person name="Muehling M."/>
            <person name="Daniel R."/>
        </authorList>
    </citation>
    <scope>NUCLEOTIDE SEQUENCE</scope>
</reference>
<feature type="compositionally biased region" description="Low complexity" evidence="1">
    <location>
        <begin position="77"/>
        <end position="93"/>
    </location>
</feature>
<feature type="compositionally biased region" description="Low complexity" evidence="1">
    <location>
        <begin position="305"/>
        <end position="318"/>
    </location>
</feature>
<feature type="region of interest" description="Disordered" evidence="1">
    <location>
        <begin position="1"/>
        <end position="52"/>
    </location>
</feature>
<organism evidence="2">
    <name type="scientific">mine drainage metagenome</name>
    <dbReference type="NCBI Taxonomy" id="410659"/>
    <lineage>
        <taxon>unclassified sequences</taxon>
        <taxon>metagenomes</taxon>
        <taxon>ecological metagenomes</taxon>
    </lineage>
</organism>
<feature type="compositionally biased region" description="Polar residues" evidence="1">
    <location>
        <begin position="349"/>
        <end position="359"/>
    </location>
</feature>
<dbReference type="AlphaFoldDB" id="A0A1J5QJG6"/>
<accession>A0A1J5QJG6</accession>
<dbReference type="EMBL" id="MLJW01001105">
    <property type="protein sequence ID" value="OIQ80124.1"/>
    <property type="molecule type" value="Genomic_DNA"/>
</dbReference>
<feature type="compositionally biased region" description="Basic and acidic residues" evidence="1">
    <location>
        <begin position="330"/>
        <end position="341"/>
    </location>
</feature>
<evidence type="ECO:0000256" key="1">
    <source>
        <dbReference type="SAM" id="MobiDB-lite"/>
    </source>
</evidence>
<feature type="compositionally biased region" description="Polar residues" evidence="1">
    <location>
        <begin position="233"/>
        <end position="244"/>
    </location>
</feature>
<name>A0A1J5QJG6_9ZZZZ</name>
<protein>
    <submittedName>
        <fullName evidence="2">Uncharacterized protein</fullName>
    </submittedName>
</protein>
<sequence length="405" mass="41606">MPHVDELLAPPVSSPLPSRAPATPTAPDFDASTPWTPAPAPTGFPTFAPTQQVPLPQVPAQEAPSPIPFQAELPTAVLAPSPAQAPSPSTLPAWQRRDVPAEPAPAFGAVVGQPAASVDTPKRKWGLFGRKKDAQSDAPPSRPIPPTGPDGVSADLVGQDLSRPQTPGVFQPVGQTPESQAPVRASAFGATSQAHVAPPQQGPVSAWPSGARPGAVPSGAPAMFTPPPITPVYTPQISHEAPTSWSPPVPAASGPAAPAAPAFGDLRPVRNGALDDEVAAMLALRSDIQEQALSELSQLSAYRPTTLSNGTSGTGSLTRRVPTAIPKSPEIAKPDGDRAVNRDAAQLRSRLSSFQSGTSRGRRAMDAPTGSPALDASLSETSPAQGTQDSVIDDDHDNTPSTPSW</sequence>
<evidence type="ECO:0000313" key="2">
    <source>
        <dbReference type="EMBL" id="OIQ80124.1"/>
    </source>
</evidence>
<gene>
    <name evidence="2" type="ORF">GALL_381210</name>
</gene>
<feature type="compositionally biased region" description="Polar residues" evidence="1">
    <location>
        <begin position="378"/>
        <end position="390"/>
    </location>
</feature>
<comment type="caution">
    <text evidence="2">The sequence shown here is derived from an EMBL/GenBank/DDBJ whole genome shotgun (WGS) entry which is preliminary data.</text>
</comment>
<feature type="region of interest" description="Disordered" evidence="1">
    <location>
        <begin position="297"/>
        <end position="405"/>
    </location>
</feature>